<dbReference type="GO" id="GO:0009691">
    <property type="term" value="P:cytokinin biosynthetic process"/>
    <property type="evidence" value="ECO:0007669"/>
    <property type="project" value="UniProtKB-UniRule"/>
</dbReference>
<gene>
    <name evidence="3" type="ORF">A2853_00270</name>
</gene>
<reference evidence="3 4" key="1">
    <citation type="journal article" date="2016" name="Nat. Commun.">
        <title>Thousands of microbial genomes shed light on interconnected biogeochemical processes in an aquifer system.</title>
        <authorList>
            <person name="Anantharaman K."/>
            <person name="Brown C.T."/>
            <person name="Hug L.A."/>
            <person name="Sharon I."/>
            <person name="Castelle C.J."/>
            <person name="Probst A.J."/>
            <person name="Thomas B.C."/>
            <person name="Singh A."/>
            <person name="Wilkins M.J."/>
            <person name="Karaoz U."/>
            <person name="Brodie E.L."/>
            <person name="Williams K.H."/>
            <person name="Hubbard S.S."/>
            <person name="Banfield J.F."/>
        </authorList>
    </citation>
    <scope>NUCLEOTIDE SEQUENCE [LARGE SCALE GENOMIC DNA]</scope>
</reference>
<evidence type="ECO:0000256" key="1">
    <source>
        <dbReference type="ARBA" id="ARBA00006763"/>
    </source>
</evidence>
<evidence type="ECO:0000313" key="3">
    <source>
        <dbReference type="EMBL" id="OGG58340.1"/>
    </source>
</evidence>
<dbReference type="Pfam" id="PF03641">
    <property type="entry name" value="Lysine_decarbox"/>
    <property type="match status" value="1"/>
</dbReference>
<dbReference type="InterPro" id="IPR005269">
    <property type="entry name" value="LOG"/>
</dbReference>
<keyword evidence="2" id="KW-0378">Hydrolase</keyword>
<accession>A0A1F6DAG5</accession>
<dbReference type="EC" id="3.2.2.n1" evidence="2"/>
<dbReference type="NCBIfam" id="TIGR00730">
    <property type="entry name" value="Rossman fold protein, TIGR00730 family"/>
    <property type="match status" value="1"/>
</dbReference>
<dbReference type="GO" id="GO:0005829">
    <property type="term" value="C:cytosol"/>
    <property type="evidence" value="ECO:0007669"/>
    <property type="project" value="TreeGrafter"/>
</dbReference>
<dbReference type="Proteomes" id="UP000177958">
    <property type="component" value="Unassembled WGS sequence"/>
</dbReference>
<name>A0A1F6DAG5_9BACT</name>
<comment type="similarity">
    <text evidence="1 2">Belongs to the LOG family.</text>
</comment>
<dbReference type="Gene3D" id="3.40.50.450">
    <property type="match status" value="1"/>
</dbReference>
<comment type="caution">
    <text evidence="3">The sequence shown here is derived from an EMBL/GenBank/DDBJ whole genome shotgun (WGS) entry which is preliminary data.</text>
</comment>
<sequence>MNICVFCSANDIAEKYSKPSAEFARLLARGKHTLIWGGSDKGVMKIIASAAQEEGGKIIGISMKILEHHARKGADEMIVAKDLSERKNIMLERADGFVALPGGIGTLDEITHILELKKHAVHKKPVVLLNIDNFYQGFKEQLQRMKNDAFLSEAVEGYLHFAATPQEAIEYLER</sequence>
<keyword evidence="2" id="KW-0203">Cytokinin biosynthesis</keyword>
<dbReference type="InterPro" id="IPR031100">
    <property type="entry name" value="LOG_fam"/>
</dbReference>
<dbReference type="SUPFAM" id="SSF102405">
    <property type="entry name" value="MCP/YpsA-like"/>
    <property type="match status" value="1"/>
</dbReference>
<evidence type="ECO:0000256" key="2">
    <source>
        <dbReference type="RuleBase" id="RU363015"/>
    </source>
</evidence>
<evidence type="ECO:0000313" key="4">
    <source>
        <dbReference type="Proteomes" id="UP000177958"/>
    </source>
</evidence>
<dbReference type="EMBL" id="MFKX01000004">
    <property type="protein sequence ID" value="OGG58340.1"/>
    <property type="molecule type" value="Genomic_DNA"/>
</dbReference>
<dbReference type="PANTHER" id="PTHR31223:SF70">
    <property type="entry name" value="LOG FAMILY PROTEIN YJL055W"/>
    <property type="match status" value="1"/>
</dbReference>
<dbReference type="AlphaFoldDB" id="A0A1F6DAG5"/>
<protein>
    <recommendedName>
        <fullName evidence="2">Cytokinin riboside 5'-monophosphate phosphoribohydrolase</fullName>
        <ecNumber evidence="2">3.2.2.n1</ecNumber>
    </recommendedName>
</protein>
<dbReference type="PANTHER" id="PTHR31223">
    <property type="entry name" value="LOG FAMILY PROTEIN YJL055W"/>
    <property type="match status" value="1"/>
</dbReference>
<proteinExistence type="inferred from homology"/>
<organism evidence="3 4">
    <name type="scientific">Candidatus Kaiserbacteria bacterium RIFCSPHIGHO2_01_FULL_55_17</name>
    <dbReference type="NCBI Taxonomy" id="1798484"/>
    <lineage>
        <taxon>Bacteria</taxon>
        <taxon>Candidatus Kaiseribacteriota</taxon>
    </lineage>
</organism>
<dbReference type="GO" id="GO:0016799">
    <property type="term" value="F:hydrolase activity, hydrolyzing N-glycosyl compounds"/>
    <property type="evidence" value="ECO:0007669"/>
    <property type="project" value="TreeGrafter"/>
</dbReference>